<protein>
    <recommendedName>
        <fullName evidence="8">Amine oxidase</fullName>
        <ecNumber evidence="8">1.4.3.-</ecNumber>
    </recommendedName>
</protein>
<gene>
    <name evidence="12" type="ORF">MICPUCDRAFT_45402</name>
</gene>
<feature type="active site" description="Proton acceptor" evidence="6">
    <location>
        <position position="285"/>
    </location>
</feature>
<dbReference type="InterPro" id="IPR016182">
    <property type="entry name" value="Cu_amine_oxidase_N-reg"/>
</dbReference>
<evidence type="ECO:0000256" key="8">
    <source>
        <dbReference type="RuleBase" id="RU000672"/>
    </source>
</evidence>
<keyword evidence="5 8" id="KW-0186">Copper</keyword>
<dbReference type="GO" id="GO:0048038">
    <property type="term" value="F:quinone binding"/>
    <property type="evidence" value="ECO:0007669"/>
    <property type="project" value="InterPro"/>
</dbReference>
<accession>C1MMS2</accession>
<evidence type="ECO:0000256" key="5">
    <source>
        <dbReference type="ARBA" id="ARBA00023008"/>
    </source>
</evidence>
<dbReference type="PANTHER" id="PTHR10638">
    <property type="entry name" value="COPPER AMINE OXIDASE"/>
    <property type="match status" value="1"/>
</dbReference>
<dbReference type="SUPFAM" id="SSF49998">
    <property type="entry name" value="Amine oxidase catalytic domain"/>
    <property type="match status" value="1"/>
</dbReference>
<dbReference type="Pfam" id="PF01179">
    <property type="entry name" value="Cu_amine_oxid"/>
    <property type="match status" value="1"/>
</dbReference>
<evidence type="ECO:0000256" key="3">
    <source>
        <dbReference type="ARBA" id="ARBA00022772"/>
    </source>
</evidence>
<dbReference type="GO" id="GO:0009308">
    <property type="term" value="P:amine metabolic process"/>
    <property type="evidence" value="ECO:0007669"/>
    <property type="project" value="UniProtKB-UniRule"/>
</dbReference>
<dbReference type="Gene3D" id="2.70.98.20">
    <property type="entry name" value="Copper amine oxidase, catalytic domain"/>
    <property type="match status" value="1"/>
</dbReference>
<dbReference type="PROSITE" id="PS01164">
    <property type="entry name" value="COPPER_AMINE_OXID_1"/>
    <property type="match status" value="1"/>
</dbReference>
<dbReference type="InterPro" id="IPR015798">
    <property type="entry name" value="Cu_amine_oxidase_C"/>
</dbReference>
<comment type="PTM">
    <text evidence="7 8">Topaquinone (TPQ) is generated by copper-dependent autoxidation of a specific tyrosyl residue.</text>
</comment>
<dbReference type="AlphaFoldDB" id="C1MMS2"/>
<dbReference type="RefSeq" id="XP_003057454.1">
    <property type="nucleotide sequence ID" value="XM_003057408.1"/>
</dbReference>
<keyword evidence="2 8" id="KW-0479">Metal-binding</keyword>
<dbReference type="Proteomes" id="UP000001876">
    <property type="component" value="Unassembled WGS sequence"/>
</dbReference>
<dbReference type="STRING" id="564608.C1MMS2"/>
<comment type="similarity">
    <text evidence="1 8">Belongs to the copper/topaquinone oxidase family.</text>
</comment>
<dbReference type="InterPro" id="IPR015802">
    <property type="entry name" value="Cu_amine_oxidase_N3"/>
</dbReference>
<evidence type="ECO:0000256" key="4">
    <source>
        <dbReference type="ARBA" id="ARBA00023002"/>
    </source>
</evidence>
<dbReference type="InterPro" id="IPR049948">
    <property type="entry name" value="Cu_Am_ox_TPQ-bd"/>
</dbReference>
<dbReference type="InterPro" id="IPR036460">
    <property type="entry name" value="Cu_amine_oxidase_C_sf"/>
</dbReference>
<feature type="active site" description="Schiff-base intermediate with substrate; via topaquinone" evidence="6">
    <location>
        <position position="369"/>
    </location>
</feature>
<evidence type="ECO:0000313" key="12">
    <source>
        <dbReference type="EMBL" id="EEH59099.1"/>
    </source>
</evidence>
<proteinExistence type="inferred from homology"/>
<evidence type="ECO:0000259" key="11">
    <source>
        <dbReference type="Pfam" id="PF02728"/>
    </source>
</evidence>
<dbReference type="GO" id="GO:0008131">
    <property type="term" value="F:primary methylamine oxidase activity"/>
    <property type="evidence" value="ECO:0007669"/>
    <property type="project" value="InterPro"/>
</dbReference>
<dbReference type="OrthoDB" id="5379943at2759"/>
<keyword evidence="4 8" id="KW-0560">Oxidoreductase</keyword>
<comment type="cofactor">
    <cofactor evidence="8">
        <name>Cu cation</name>
        <dbReference type="ChEBI" id="CHEBI:23378"/>
    </cofactor>
    <text evidence="8">Contains 1 topaquinone per subunit.</text>
</comment>
<evidence type="ECO:0000256" key="2">
    <source>
        <dbReference type="ARBA" id="ARBA00022723"/>
    </source>
</evidence>
<dbReference type="GO" id="GO:0005507">
    <property type="term" value="F:copper ion binding"/>
    <property type="evidence" value="ECO:0007669"/>
    <property type="project" value="InterPro"/>
</dbReference>
<evidence type="ECO:0000256" key="1">
    <source>
        <dbReference type="ARBA" id="ARBA00007983"/>
    </source>
</evidence>
<dbReference type="GeneID" id="9682418"/>
<name>C1MMS2_MICPC</name>
<reference evidence="12 13" key="1">
    <citation type="journal article" date="2009" name="Science">
        <title>Green evolution and dynamic adaptations revealed by genomes of the marine picoeukaryotes Micromonas.</title>
        <authorList>
            <person name="Worden A.Z."/>
            <person name="Lee J.H."/>
            <person name="Mock T."/>
            <person name="Rouze P."/>
            <person name="Simmons M.P."/>
            <person name="Aerts A.L."/>
            <person name="Allen A.E."/>
            <person name="Cuvelier M.L."/>
            <person name="Derelle E."/>
            <person name="Everett M.V."/>
            <person name="Foulon E."/>
            <person name="Grimwood J."/>
            <person name="Gundlach H."/>
            <person name="Henrissat B."/>
            <person name="Napoli C."/>
            <person name="McDonald S.M."/>
            <person name="Parker M.S."/>
            <person name="Rombauts S."/>
            <person name="Salamov A."/>
            <person name="Von Dassow P."/>
            <person name="Badger J.H."/>
            <person name="Coutinho P.M."/>
            <person name="Demir E."/>
            <person name="Dubchak I."/>
            <person name="Gentemann C."/>
            <person name="Eikrem W."/>
            <person name="Gready J.E."/>
            <person name="John U."/>
            <person name="Lanier W."/>
            <person name="Lindquist E.A."/>
            <person name="Lucas S."/>
            <person name="Mayer K.F."/>
            <person name="Moreau H."/>
            <person name="Not F."/>
            <person name="Otillar R."/>
            <person name="Panaud O."/>
            <person name="Pangilinan J."/>
            <person name="Paulsen I."/>
            <person name="Piegu B."/>
            <person name="Poliakov A."/>
            <person name="Robbens S."/>
            <person name="Schmutz J."/>
            <person name="Toulza E."/>
            <person name="Wyss T."/>
            <person name="Zelensky A."/>
            <person name="Zhou K."/>
            <person name="Armbrust E.V."/>
            <person name="Bhattacharya D."/>
            <person name="Goodenough U.W."/>
            <person name="Van de Peer Y."/>
            <person name="Grigoriev I.V."/>
        </authorList>
    </citation>
    <scope>NUCLEOTIDE SEQUENCE [LARGE SCALE GENOMIC DNA]</scope>
    <source>
        <strain evidence="12 13">CCMP1545</strain>
    </source>
</reference>
<dbReference type="OMA" id="MYIVATD"/>
<feature type="modified residue" description="2',4',5'-topaquinone" evidence="7">
    <location>
        <position position="369"/>
    </location>
</feature>
<feature type="region of interest" description="Disordered" evidence="9">
    <location>
        <begin position="633"/>
        <end position="653"/>
    </location>
</feature>
<dbReference type="eggNOG" id="KOG1186">
    <property type="taxonomic scope" value="Eukaryota"/>
</dbReference>
<sequence length="660" mass="72050">MTTSTHPLDDLDAAEIALATSAVKTALAEDAGDDEESEIRFSYVTLREPPKREMTAERIPADCQPMFSPDDCFLAEEIVKGDDAVRAELVERYGVDPADFAECLVCDPWSVHVATPDFEPLRWRDDGGAARLIQCFLYWRNSEADNQYAKPIDLLPVVDLNARKVIHVSRQPGATPPKIAFKNNVNYHRASLSTNAYLATTHRPPSKPLHVVQPDGPNFVVSDDRGRVVTWDKWSMRLGFNYREGLVIHDVAYDGRGVVKRASLVEMAVPYADPNPPFERKCAFDVGDYGLGYCADSLELGCDCLGHIRYFDVTMANSKGEPYVTKKAICLHEEDAGVLWKHVEYRNGHNEARRARKLVVSFVATVVNYEYLFYWYFNQDGSMEYEIKLSGMLSTNLLSAGERAAEDGGDGGGDGAPKHGILVAPGVNAQVHQHMFCARLDVGVDGAKNVVEEVDLLTGCVGKAAGVDDPFANAFGPVATRLATEKTAARVCDQTKARTWRVSNPAVMNPITRKPVGYKLVPFTRGPAQPTLLTGGACAVATKGAFATKNLWVTPHRDDERFPAGEFTPQGAAGQGLPAWTKDDRSLLGDEGEGEDVVLWHAFGVAHVPRPEDFPCMNAEHVGFSFKPDGFFQGNPGNDLPPPDVAGSKEDGASACCAAK</sequence>
<evidence type="ECO:0000259" key="10">
    <source>
        <dbReference type="Pfam" id="PF01179"/>
    </source>
</evidence>
<dbReference type="EMBL" id="GG663737">
    <property type="protein sequence ID" value="EEH59099.1"/>
    <property type="molecule type" value="Genomic_DNA"/>
</dbReference>
<dbReference type="Gene3D" id="3.10.450.40">
    <property type="match status" value="2"/>
</dbReference>
<feature type="domain" description="Copper amine oxidase catalytic" evidence="10">
    <location>
        <begin position="209"/>
        <end position="636"/>
    </location>
</feature>
<dbReference type="InterPro" id="IPR000269">
    <property type="entry name" value="Cu_amine_oxidase"/>
</dbReference>
<dbReference type="PANTHER" id="PTHR10638:SF41">
    <property type="entry name" value="AMINE OXIDASE"/>
    <property type="match status" value="1"/>
</dbReference>
<keyword evidence="13" id="KW-1185">Reference proteome</keyword>
<evidence type="ECO:0000256" key="6">
    <source>
        <dbReference type="PIRSR" id="PIRSR600269-50"/>
    </source>
</evidence>
<evidence type="ECO:0000256" key="7">
    <source>
        <dbReference type="PIRSR" id="PIRSR600269-51"/>
    </source>
</evidence>
<dbReference type="SUPFAM" id="SSF54416">
    <property type="entry name" value="Amine oxidase N-terminal region"/>
    <property type="match status" value="2"/>
</dbReference>
<dbReference type="EC" id="1.4.3.-" evidence="8"/>
<keyword evidence="3 6" id="KW-0801">TPQ</keyword>
<evidence type="ECO:0000256" key="9">
    <source>
        <dbReference type="SAM" id="MobiDB-lite"/>
    </source>
</evidence>
<evidence type="ECO:0000313" key="13">
    <source>
        <dbReference type="Proteomes" id="UP000001876"/>
    </source>
</evidence>
<dbReference type="KEGG" id="mpp:MICPUCDRAFT_45402"/>
<organism evidence="13">
    <name type="scientific">Micromonas pusilla (strain CCMP1545)</name>
    <name type="common">Picoplanktonic green alga</name>
    <dbReference type="NCBI Taxonomy" id="564608"/>
    <lineage>
        <taxon>Eukaryota</taxon>
        <taxon>Viridiplantae</taxon>
        <taxon>Chlorophyta</taxon>
        <taxon>Mamiellophyceae</taxon>
        <taxon>Mamiellales</taxon>
        <taxon>Mamiellaceae</taxon>
        <taxon>Micromonas</taxon>
    </lineage>
</organism>
<dbReference type="Pfam" id="PF02728">
    <property type="entry name" value="Cu_amine_oxidN3"/>
    <property type="match status" value="1"/>
</dbReference>
<feature type="domain" description="Copper amine oxidase N3-terminal" evidence="11">
    <location>
        <begin position="122"/>
        <end position="171"/>
    </location>
</feature>